<organism evidence="2 3">
    <name type="scientific">Hyaloscypha bicolor E</name>
    <dbReference type="NCBI Taxonomy" id="1095630"/>
    <lineage>
        <taxon>Eukaryota</taxon>
        <taxon>Fungi</taxon>
        <taxon>Dikarya</taxon>
        <taxon>Ascomycota</taxon>
        <taxon>Pezizomycotina</taxon>
        <taxon>Leotiomycetes</taxon>
        <taxon>Helotiales</taxon>
        <taxon>Hyaloscyphaceae</taxon>
        <taxon>Hyaloscypha</taxon>
        <taxon>Hyaloscypha bicolor</taxon>
    </lineage>
</organism>
<dbReference type="EMBL" id="KZ613786">
    <property type="protein sequence ID" value="PMD61540.1"/>
    <property type="molecule type" value="Genomic_DNA"/>
</dbReference>
<dbReference type="STRING" id="1095630.A0A2J6TEU9"/>
<reference evidence="2 3" key="1">
    <citation type="submission" date="2016-04" db="EMBL/GenBank/DDBJ databases">
        <title>A degradative enzymes factory behind the ericoid mycorrhizal symbiosis.</title>
        <authorList>
            <consortium name="DOE Joint Genome Institute"/>
            <person name="Martino E."/>
            <person name="Morin E."/>
            <person name="Grelet G."/>
            <person name="Kuo A."/>
            <person name="Kohler A."/>
            <person name="Daghino S."/>
            <person name="Barry K."/>
            <person name="Choi C."/>
            <person name="Cichocki N."/>
            <person name="Clum A."/>
            <person name="Copeland A."/>
            <person name="Hainaut M."/>
            <person name="Haridas S."/>
            <person name="Labutti K."/>
            <person name="Lindquist E."/>
            <person name="Lipzen A."/>
            <person name="Khouja H.-R."/>
            <person name="Murat C."/>
            <person name="Ohm R."/>
            <person name="Olson A."/>
            <person name="Spatafora J."/>
            <person name="Veneault-Fourrey C."/>
            <person name="Henrissat B."/>
            <person name="Grigoriev I."/>
            <person name="Martin F."/>
            <person name="Perotto S."/>
        </authorList>
    </citation>
    <scope>NUCLEOTIDE SEQUENCE [LARGE SCALE GENOMIC DNA]</scope>
    <source>
        <strain evidence="2 3">E</strain>
    </source>
</reference>
<dbReference type="OrthoDB" id="3563179at2759"/>
<protein>
    <recommendedName>
        <fullName evidence="1">PiggyBac transposable element-derived protein domain-containing protein</fullName>
    </recommendedName>
</protein>
<accession>A0A2J6TEU9</accession>
<dbReference type="RefSeq" id="XP_024738444.1">
    <property type="nucleotide sequence ID" value="XM_024880009.1"/>
</dbReference>
<proteinExistence type="predicted"/>
<feature type="non-terminal residue" evidence="2">
    <location>
        <position position="54"/>
    </location>
</feature>
<dbReference type="InParanoid" id="A0A2J6TEU9"/>
<name>A0A2J6TEU9_9HELO</name>
<dbReference type="Pfam" id="PF13843">
    <property type="entry name" value="DDE_Tnp_1_7"/>
    <property type="match status" value="1"/>
</dbReference>
<dbReference type="Proteomes" id="UP000235371">
    <property type="component" value="Unassembled WGS sequence"/>
</dbReference>
<gene>
    <name evidence="2" type="ORF">K444DRAFT_611794</name>
</gene>
<evidence type="ECO:0000313" key="2">
    <source>
        <dbReference type="EMBL" id="PMD61540.1"/>
    </source>
</evidence>
<sequence>MSRDRFQELHMRVRFHGNQEQGPYEKVEALSTHIQEVNLGVWKPGRDLAIDEII</sequence>
<dbReference type="AlphaFoldDB" id="A0A2J6TEU9"/>
<dbReference type="InterPro" id="IPR029526">
    <property type="entry name" value="PGBD"/>
</dbReference>
<dbReference type="GeneID" id="36588086"/>
<keyword evidence="3" id="KW-1185">Reference proteome</keyword>
<evidence type="ECO:0000313" key="3">
    <source>
        <dbReference type="Proteomes" id="UP000235371"/>
    </source>
</evidence>
<feature type="domain" description="PiggyBac transposable element-derived protein" evidence="1">
    <location>
        <begin position="1"/>
        <end position="52"/>
    </location>
</feature>
<evidence type="ECO:0000259" key="1">
    <source>
        <dbReference type="Pfam" id="PF13843"/>
    </source>
</evidence>